<sequence length="116" mass="13132">MPPRAKRRRAKVAQVLQAMAAEPRQRAVRAEPIVTAPEIDPEESSKPGTSEQQSEKGWLNMYAHVPLQTRQKIWKGEFIDLRSLLPKFRESTQQKVQIRNGEIIVSDSGVINKGCL</sequence>
<keyword evidence="3" id="KW-1185">Reference proteome</keyword>
<name>A0A9D4N8Q5_DREPO</name>
<organism evidence="2 3">
    <name type="scientific">Dreissena polymorpha</name>
    <name type="common">Zebra mussel</name>
    <name type="synonym">Mytilus polymorpha</name>
    <dbReference type="NCBI Taxonomy" id="45954"/>
    <lineage>
        <taxon>Eukaryota</taxon>
        <taxon>Metazoa</taxon>
        <taxon>Spiralia</taxon>
        <taxon>Lophotrochozoa</taxon>
        <taxon>Mollusca</taxon>
        <taxon>Bivalvia</taxon>
        <taxon>Autobranchia</taxon>
        <taxon>Heteroconchia</taxon>
        <taxon>Euheterodonta</taxon>
        <taxon>Imparidentia</taxon>
        <taxon>Neoheterodontei</taxon>
        <taxon>Myida</taxon>
        <taxon>Dreissenoidea</taxon>
        <taxon>Dreissenidae</taxon>
        <taxon>Dreissena</taxon>
    </lineage>
</organism>
<accession>A0A9D4N8Q5</accession>
<reference evidence="2" key="1">
    <citation type="journal article" date="2019" name="bioRxiv">
        <title>The Genome of the Zebra Mussel, Dreissena polymorpha: A Resource for Invasive Species Research.</title>
        <authorList>
            <person name="McCartney M.A."/>
            <person name="Auch B."/>
            <person name="Kono T."/>
            <person name="Mallez S."/>
            <person name="Zhang Y."/>
            <person name="Obille A."/>
            <person name="Becker A."/>
            <person name="Abrahante J.E."/>
            <person name="Garbe J."/>
            <person name="Badalamenti J.P."/>
            <person name="Herman A."/>
            <person name="Mangelson H."/>
            <person name="Liachko I."/>
            <person name="Sullivan S."/>
            <person name="Sone E.D."/>
            <person name="Koren S."/>
            <person name="Silverstein K.A.T."/>
            <person name="Beckman K.B."/>
            <person name="Gohl D.M."/>
        </authorList>
    </citation>
    <scope>NUCLEOTIDE SEQUENCE</scope>
    <source>
        <strain evidence="2">Duluth1</strain>
        <tissue evidence="2">Whole animal</tissue>
    </source>
</reference>
<dbReference type="AlphaFoldDB" id="A0A9D4N8Q5"/>
<evidence type="ECO:0000256" key="1">
    <source>
        <dbReference type="SAM" id="MobiDB-lite"/>
    </source>
</evidence>
<evidence type="ECO:0000313" key="2">
    <source>
        <dbReference type="EMBL" id="KAH3890003.1"/>
    </source>
</evidence>
<reference evidence="2" key="2">
    <citation type="submission" date="2020-11" db="EMBL/GenBank/DDBJ databases">
        <authorList>
            <person name="McCartney M.A."/>
            <person name="Auch B."/>
            <person name="Kono T."/>
            <person name="Mallez S."/>
            <person name="Becker A."/>
            <person name="Gohl D.M."/>
            <person name="Silverstein K.A.T."/>
            <person name="Koren S."/>
            <person name="Bechman K.B."/>
            <person name="Herman A."/>
            <person name="Abrahante J.E."/>
            <person name="Garbe J."/>
        </authorList>
    </citation>
    <scope>NUCLEOTIDE SEQUENCE</scope>
    <source>
        <strain evidence="2">Duluth1</strain>
        <tissue evidence="2">Whole animal</tissue>
    </source>
</reference>
<dbReference type="EMBL" id="JAIWYP010000001">
    <property type="protein sequence ID" value="KAH3890003.1"/>
    <property type="molecule type" value="Genomic_DNA"/>
</dbReference>
<gene>
    <name evidence="2" type="ORF">DPMN_014070</name>
</gene>
<dbReference type="Proteomes" id="UP000828390">
    <property type="component" value="Unassembled WGS sequence"/>
</dbReference>
<protein>
    <submittedName>
        <fullName evidence="2">Uncharacterized protein</fullName>
    </submittedName>
</protein>
<comment type="caution">
    <text evidence="2">The sequence shown here is derived from an EMBL/GenBank/DDBJ whole genome shotgun (WGS) entry which is preliminary data.</text>
</comment>
<proteinExistence type="predicted"/>
<feature type="region of interest" description="Disordered" evidence="1">
    <location>
        <begin position="24"/>
        <end position="56"/>
    </location>
</feature>
<evidence type="ECO:0000313" key="3">
    <source>
        <dbReference type="Proteomes" id="UP000828390"/>
    </source>
</evidence>